<gene>
    <name evidence="2" type="ORF">GCM10022410_04280</name>
</gene>
<keyword evidence="3" id="KW-1185">Reference proteome</keyword>
<feature type="domain" description="Sensor histidine kinase NatK-like C-terminal" evidence="1">
    <location>
        <begin position="133"/>
        <end position="236"/>
    </location>
</feature>
<dbReference type="EMBL" id="BAABDL010000019">
    <property type="protein sequence ID" value="GAA4060337.1"/>
    <property type="molecule type" value="Genomic_DNA"/>
</dbReference>
<dbReference type="Pfam" id="PF14501">
    <property type="entry name" value="HATPase_c_5"/>
    <property type="match status" value="1"/>
</dbReference>
<evidence type="ECO:0000259" key="1">
    <source>
        <dbReference type="Pfam" id="PF14501"/>
    </source>
</evidence>
<accession>A0ABP7V5Y5</accession>
<proteinExistence type="predicted"/>
<dbReference type="PANTHER" id="PTHR40448">
    <property type="entry name" value="TWO-COMPONENT SENSOR HISTIDINE KINASE"/>
    <property type="match status" value="1"/>
</dbReference>
<comment type="caution">
    <text evidence="2">The sequence shown here is derived from an EMBL/GenBank/DDBJ whole genome shotgun (WGS) entry which is preliminary data.</text>
</comment>
<reference evidence="3" key="1">
    <citation type="journal article" date="2019" name="Int. J. Syst. Evol. Microbiol.">
        <title>The Global Catalogue of Microorganisms (GCM) 10K type strain sequencing project: providing services to taxonomists for standard genome sequencing and annotation.</title>
        <authorList>
            <consortium name="The Broad Institute Genomics Platform"/>
            <consortium name="The Broad Institute Genome Sequencing Center for Infectious Disease"/>
            <person name="Wu L."/>
            <person name="Ma J."/>
        </authorList>
    </citation>
    <scope>NUCLEOTIDE SEQUENCE [LARGE SCALE GENOMIC DNA]</scope>
    <source>
        <strain evidence="3">JCM 17250</strain>
    </source>
</reference>
<dbReference type="Proteomes" id="UP001501734">
    <property type="component" value="Unassembled WGS sequence"/>
</dbReference>
<dbReference type="InterPro" id="IPR032834">
    <property type="entry name" value="NatK-like_C"/>
</dbReference>
<dbReference type="Gene3D" id="3.30.565.10">
    <property type="entry name" value="Histidine kinase-like ATPase, C-terminal domain"/>
    <property type="match status" value="1"/>
</dbReference>
<organism evidence="2 3">
    <name type="scientific">Amphibacillus indicireducens</name>
    <dbReference type="NCBI Taxonomy" id="1076330"/>
    <lineage>
        <taxon>Bacteria</taxon>
        <taxon>Bacillati</taxon>
        <taxon>Bacillota</taxon>
        <taxon>Bacilli</taxon>
        <taxon>Bacillales</taxon>
        <taxon>Bacillaceae</taxon>
        <taxon>Amphibacillus</taxon>
    </lineage>
</organism>
<dbReference type="InterPro" id="IPR036890">
    <property type="entry name" value="HATPase_C_sf"/>
</dbReference>
<protein>
    <recommendedName>
        <fullName evidence="1">Sensor histidine kinase NatK-like C-terminal domain-containing protein</fullName>
    </recommendedName>
</protein>
<evidence type="ECO:0000313" key="3">
    <source>
        <dbReference type="Proteomes" id="UP001501734"/>
    </source>
</evidence>
<dbReference type="SUPFAM" id="SSF55874">
    <property type="entry name" value="ATPase domain of HSP90 chaperone/DNA topoisomerase II/histidine kinase"/>
    <property type="match status" value="1"/>
</dbReference>
<sequence length="267" mass="31260">MLLLSLILIRTVKKENRLRQKEIEHQQLLDYMESLERINDNMQKFRHDYQNILLTMKGYINHNDLPGLQTYFNERIVKVEEQTLRSNYLYNQLDKLELIELKGLIATKILIADEYNIEMNIEVPELIQKIEIDVIDLTRVIGILLDNAIEASIEVEHPKLNLALIKKSDHSVLIILENLVRKELLDINRVFERNYSTKSNHRGTGLATVREILANHPNVTMNTRIERSFFIHELSIYPLEYVHPSVQNDQYLIMTDFKKGGRGGVLS</sequence>
<dbReference type="PANTHER" id="PTHR40448:SF1">
    <property type="entry name" value="TWO-COMPONENT SENSOR HISTIDINE KINASE"/>
    <property type="match status" value="1"/>
</dbReference>
<evidence type="ECO:0000313" key="2">
    <source>
        <dbReference type="EMBL" id="GAA4060337.1"/>
    </source>
</evidence>
<name>A0ABP7V5Y5_9BACI</name>